<dbReference type="AlphaFoldDB" id="A0A1L8CYA8"/>
<keyword evidence="9" id="KW-0812">Transmembrane</keyword>
<dbReference type="PRINTS" id="PR00344">
    <property type="entry name" value="BCTRLSENSOR"/>
</dbReference>
<keyword evidence="9" id="KW-1133">Transmembrane helix</keyword>
<reference evidence="12" key="1">
    <citation type="submission" date="2016-12" db="EMBL/GenBank/DDBJ databases">
        <title>Draft Genome Sequences od Carboxydothermus pertinax and islandicus, Hydrogenogenic Carboxydotrophic Bacteria.</title>
        <authorList>
            <person name="Fukuyama Y."/>
            <person name="Ohmae K."/>
            <person name="Yoneda Y."/>
            <person name="Yoshida T."/>
            <person name="Sako Y."/>
        </authorList>
    </citation>
    <scope>NUCLEOTIDE SEQUENCE [LARGE SCALE GENOMIC DNA]</scope>
    <source>
        <strain evidence="12">Ug1</strain>
    </source>
</reference>
<feature type="domain" description="Histidine kinase" evidence="10">
    <location>
        <begin position="243"/>
        <end position="444"/>
    </location>
</feature>
<gene>
    <name evidence="11" type="ORF">cpu_23930</name>
</gene>
<keyword evidence="6 11" id="KW-0418">Kinase</keyword>
<evidence type="ECO:0000256" key="5">
    <source>
        <dbReference type="ARBA" id="ARBA00022741"/>
    </source>
</evidence>
<keyword evidence="4" id="KW-0808">Transferase</keyword>
<keyword evidence="9" id="KW-0472">Membrane</keyword>
<evidence type="ECO:0000256" key="9">
    <source>
        <dbReference type="SAM" id="Phobius"/>
    </source>
</evidence>
<dbReference type="InterPro" id="IPR005467">
    <property type="entry name" value="His_kinase_dom"/>
</dbReference>
<dbReference type="Pfam" id="PF02518">
    <property type="entry name" value="HATPase_c"/>
    <property type="match status" value="1"/>
</dbReference>
<evidence type="ECO:0000313" key="12">
    <source>
        <dbReference type="Proteomes" id="UP000187485"/>
    </source>
</evidence>
<dbReference type="EC" id="2.7.13.3" evidence="2"/>
<keyword evidence="8" id="KW-0902">Two-component regulatory system</keyword>
<proteinExistence type="predicted"/>
<feature type="transmembrane region" description="Helical" evidence="9">
    <location>
        <begin position="108"/>
        <end position="126"/>
    </location>
</feature>
<organism evidence="11 12">
    <name type="scientific">Carboxydothermus pertinax</name>
    <dbReference type="NCBI Taxonomy" id="870242"/>
    <lineage>
        <taxon>Bacteria</taxon>
        <taxon>Bacillati</taxon>
        <taxon>Bacillota</taxon>
        <taxon>Clostridia</taxon>
        <taxon>Thermoanaerobacterales</taxon>
        <taxon>Thermoanaerobacteraceae</taxon>
        <taxon>Carboxydothermus</taxon>
    </lineage>
</organism>
<dbReference type="InterPro" id="IPR003594">
    <property type="entry name" value="HATPase_dom"/>
</dbReference>
<dbReference type="PANTHER" id="PTHR43065">
    <property type="entry name" value="SENSOR HISTIDINE KINASE"/>
    <property type="match status" value="1"/>
</dbReference>
<dbReference type="RefSeq" id="WP_075860283.1">
    <property type="nucleotide sequence ID" value="NZ_BDJK01000062.1"/>
</dbReference>
<evidence type="ECO:0000313" key="11">
    <source>
        <dbReference type="EMBL" id="GAV23883.1"/>
    </source>
</evidence>
<evidence type="ECO:0000256" key="1">
    <source>
        <dbReference type="ARBA" id="ARBA00000085"/>
    </source>
</evidence>
<dbReference type="PROSITE" id="PS50109">
    <property type="entry name" value="HIS_KIN"/>
    <property type="match status" value="1"/>
</dbReference>
<keyword evidence="7" id="KW-0067">ATP-binding</keyword>
<evidence type="ECO:0000256" key="6">
    <source>
        <dbReference type="ARBA" id="ARBA00022777"/>
    </source>
</evidence>
<dbReference type="SUPFAM" id="SSF47384">
    <property type="entry name" value="Homodimeric domain of signal transducing histidine kinase"/>
    <property type="match status" value="1"/>
</dbReference>
<evidence type="ECO:0000259" key="10">
    <source>
        <dbReference type="PROSITE" id="PS50109"/>
    </source>
</evidence>
<dbReference type="InterPro" id="IPR003661">
    <property type="entry name" value="HisK_dim/P_dom"/>
</dbReference>
<dbReference type="OrthoDB" id="1677679at2"/>
<dbReference type="SMART" id="SM00387">
    <property type="entry name" value="HATPase_c"/>
    <property type="match status" value="1"/>
</dbReference>
<accession>A0A1L8CYA8</accession>
<comment type="caution">
    <text evidence="11">The sequence shown here is derived from an EMBL/GenBank/DDBJ whole genome shotgun (WGS) entry which is preliminary data.</text>
</comment>
<evidence type="ECO:0000256" key="4">
    <source>
        <dbReference type="ARBA" id="ARBA00022679"/>
    </source>
</evidence>
<dbReference type="SUPFAM" id="SSF55874">
    <property type="entry name" value="ATPase domain of HSP90 chaperone/DNA topoisomerase II/histidine kinase"/>
    <property type="match status" value="1"/>
</dbReference>
<evidence type="ECO:0000256" key="2">
    <source>
        <dbReference type="ARBA" id="ARBA00012438"/>
    </source>
</evidence>
<dbReference type="InterPro" id="IPR004358">
    <property type="entry name" value="Sig_transdc_His_kin-like_C"/>
</dbReference>
<evidence type="ECO:0000256" key="8">
    <source>
        <dbReference type="ARBA" id="ARBA00023012"/>
    </source>
</evidence>
<keyword evidence="3" id="KW-0597">Phosphoprotein</keyword>
<feature type="transmembrane region" description="Helical" evidence="9">
    <location>
        <begin position="53"/>
        <end position="74"/>
    </location>
</feature>
<dbReference type="CDD" id="cd00075">
    <property type="entry name" value="HATPase"/>
    <property type="match status" value="1"/>
</dbReference>
<dbReference type="GO" id="GO:0005524">
    <property type="term" value="F:ATP binding"/>
    <property type="evidence" value="ECO:0007669"/>
    <property type="project" value="UniProtKB-KW"/>
</dbReference>
<feature type="transmembrane region" description="Helical" evidence="9">
    <location>
        <begin position="86"/>
        <end position="102"/>
    </location>
</feature>
<dbReference type="CDD" id="cd00082">
    <property type="entry name" value="HisKA"/>
    <property type="match status" value="1"/>
</dbReference>
<dbReference type="EMBL" id="BDJK01000062">
    <property type="protein sequence ID" value="GAV23883.1"/>
    <property type="molecule type" value="Genomic_DNA"/>
</dbReference>
<evidence type="ECO:0000256" key="7">
    <source>
        <dbReference type="ARBA" id="ARBA00022840"/>
    </source>
</evidence>
<sequence>MPKKFFQILFLAILILLAFLLPYKATEIARVIDRFIIASIWEGQSSKVFQAVLIGTGYYLVRDLGALIFIFYFFESSKKLKPFYRAFLPFLLLILFYAYLYFKFQIGDYVFGILVGIVLYLLFTGLTIPENIFWSKSFLVLQVLLAFSWLKFSPFINNFFYSFGTPAEEVCLVAQFYGADIALNWIAIIMFTIIMMTALISTLLISIYSNQIEIMSRQKEHELEVERYRLQVQEARVFQELHSLVHDLKTPLMTIQGLNSLIGLMVDTPKLKEYVQKIEQAVENVNKMVSEILYDDVRKVITVEDLINYVRAHVFPKYTGQGIFFELLDQEEKLVVNHIRVARSLINVIENAFAATAGKPDGKVTIKTYRQGNYICFEIADNGVGIPLDMQEEIWTWGFSQKEKKSGLGLPFVKRVVENHNGYIDLQSEVNRGTTVRIFLPLEGYGENTNH</sequence>
<keyword evidence="5" id="KW-0547">Nucleotide-binding</keyword>
<dbReference type="Gene3D" id="1.10.287.130">
    <property type="match status" value="1"/>
</dbReference>
<keyword evidence="12" id="KW-1185">Reference proteome</keyword>
<name>A0A1L8CYA8_9THEO</name>
<dbReference type="Pfam" id="PF00512">
    <property type="entry name" value="HisKA"/>
    <property type="match status" value="1"/>
</dbReference>
<dbReference type="PANTHER" id="PTHR43065:SF10">
    <property type="entry name" value="PEROXIDE STRESS-ACTIVATED HISTIDINE KINASE MAK3"/>
    <property type="match status" value="1"/>
</dbReference>
<dbReference type="STRING" id="870242.cpu_23930"/>
<feature type="transmembrane region" description="Helical" evidence="9">
    <location>
        <begin position="181"/>
        <end position="208"/>
    </location>
</feature>
<dbReference type="Gene3D" id="3.30.565.10">
    <property type="entry name" value="Histidine kinase-like ATPase, C-terminal domain"/>
    <property type="match status" value="1"/>
</dbReference>
<dbReference type="Proteomes" id="UP000187485">
    <property type="component" value="Unassembled WGS sequence"/>
</dbReference>
<evidence type="ECO:0000256" key="3">
    <source>
        <dbReference type="ARBA" id="ARBA00022553"/>
    </source>
</evidence>
<comment type="catalytic activity">
    <reaction evidence="1">
        <text>ATP + protein L-histidine = ADP + protein N-phospho-L-histidine.</text>
        <dbReference type="EC" id="2.7.13.3"/>
    </reaction>
</comment>
<dbReference type="InterPro" id="IPR036097">
    <property type="entry name" value="HisK_dim/P_sf"/>
</dbReference>
<feature type="transmembrane region" description="Helical" evidence="9">
    <location>
        <begin position="138"/>
        <end position="161"/>
    </location>
</feature>
<protein>
    <recommendedName>
        <fullName evidence="2">histidine kinase</fullName>
        <ecNumber evidence="2">2.7.13.3</ecNumber>
    </recommendedName>
</protein>
<dbReference type="InterPro" id="IPR036890">
    <property type="entry name" value="HATPase_C_sf"/>
</dbReference>
<dbReference type="GO" id="GO:0000155">
    <property type="term" value="F:phosphorelay sensor kinase activity"/>
    <property type="evidence" value="ECO:0007669"/>
    <property type="project" value="InterPro"/>
</dbReference>